<evidence type="ECO:0000259" key="2">
    <source>
        <dbReference type="Pfam" id="PF00561"/>
    </source>
</evidence>
<gene>
    <name evidence="3" type="ORF">LECACI_7A005162</name>
</gene>
<protein>
    <recommendedName>
        <fullName evidence="2">AB hydrolase-1 domain-containing protein</fullName>
    </recommendedName>
</protein>
<feature type="compositionally biased region" description="Polar residues" evidence="1">
    <location>
        <begin position="522"/>
        <end position="536"/>
    </location>
</feature>
<dbReference type="Gene3D" id="3.40.50.1820">
    <property type="entry name" value="alpha/beta hydrolase"/>
    <property type="match status" value="1"/>
</dbReference>
<feature type="compositionally biased region" description="Basic and acidic residues" evidence="1">
    <location>
        <begin position="311"/>
        <end position="321"/>
    </location>
</feature>
<feature type="compositionally biased region" description="Basic and acidic residues" evidence="1">
    <location>
        <begin position="864"/>
        <end position="887"/>
    </location>
</feature>
<dbReference type="Pfam" id="PF00561">
    <property type="entry name" value="Abhydrolase_1"/>
    <property type="match status" value="1"/>
</dbReference>
<feature type="compositionally biased region" description="Basic and acidic residues" evidence="1">
    <location>
        <begin position="402"/>
        <end position="417"/>
    </location>
</feature>
<feature type="compositionally biased region" description="Basic and acidic residues" evidence="1">
    <location>
        <begin position="614"/>
        <end position="624"/>
    </location>
</feature>
<feature type="compositionally biased region" description="Polar residues" evidence="1">
    <location>
        <begin position="342"/>
        <end position="353"/>
    </location>
</feature>
<reference evidence="3" key="1">
    <citation type="submission" date="2023-11" db="EMBL/GenBank/DDBJ databases">
        <authorList>
            <person name="Alioto T."/>
            <person name="Alioto T."/>
            <person name="Gomez Garrido J."/>
        </authorList>
    </citation>
    <scope>NUCLEOTIDE SEQUENCE</scope>
</reference>
<organism evidence="3 4">
    <name type="scientific">Lecanosticta acicola</name>
    <dbReference type="NCBI Taxonomy" id="111012"/>
    <lineage>
        <taxon>Eukaryota</taxon>
        <taxon>Fungi</taxon>
        <taxon>Dikarya</taxon>
        <taxon>Ascomycota</taxon>
        <taxon>Pezizomycotina</taxon>
        <taxon>Dothideomycetes</taxon>
        <taxon>Dothideomycetidae</taxon>
        <taxon>Mycosphaerellales</taxon>
        <taxon>Mycosphaerellaceae</taxon>
        <taxon>Lecanosticta</taxon>
    </lineage>
</organism>
<feature type="region of interest" description="Disordered" evidence="1">
    <location>
        <begin position="117"/>
        <end position="536"/>
    </location>
</feature>
<dbReference type="AlphaFoldDB" id="A0AAI8Z046"/>
<feature type="compositionally biased region" description="Polar residues" evidence="1">
    <location>
        <begin position="46"/>
        <end position="57"/>
    </location>
</feature>
<dbReference type="SUPFAM" id="SSF53474">
    <property type="entry name" value="alpha/beta-Hydrolases"/>
    <property type="match status" value="1"/>
</dbReference>
<dbReference type="InterPro" id="IPR050471">
    <property type="entry name" value="AB_hydrolase"/>
</dbReference>
<feature type="region of interest" description="Disordered" evidence="1">
    <location>
        <begin position="840"/>
        <end position="887"/>
    </location>
</feature>
<dbReference type="PANTHER" id="PTHR43433:SF10">
    <property type="entry name" value="AB HYDROLASE-1 DOMAIN-CONTAINING PROTEIN"/>
    <property type="match status" value="1"/>
</dbReference>
<proteinExistence type="predicted"/>
<dbReference type="Proteomes" id="UP001296104">
    <property type="component" value="Unassembled WGS sequence"/>
</dbReference>
<dbReference type="PANTHER" id="PTHR43433">
    <property type="entry name" value="HYDROLASE, ALPHA/BETA FOLD FAMILY PROTEIN"/>
    <property type="match status" value="1"/>
</dbReference>
<feature type="compositionally biased region" description="Low complexity" evidence="1">
    <location>
        <begin position="80"/>
        <end position="89"/>
    </location>
</feature>
<feature type="compositionally biased region" description="Low complexity" evidence="1">
    <location>
        <begin position="125"/>
        <end position="139"/>
    </location>
</feature>
<dbReference type="EMBL" id="CAVMBE010000032">
    <property type="protein sequence ID" value="CAK4028549.1"/>
    <property type="molecule type" value="Genomic_DNA"/>
</dbReference>
<feature type="compositionally biased region" description="Polar residues" evidence="1">
    <location>
        <begin position="573"/>
        <end position="589"/>
    </location>
</feature>
<keyword evidence="4" id="KW-1185">Reference proteome</keyword>
<sequence>MEVGSRAPSAEPWNPSPTDPSSSPNHVRTRRRRSPNRVKAKPANPQVISSILTSLDTLTPLPANDDFSETASRRSHPDSSSRSVAGSASIYRAVSSPGFGVEYGVGLELDYEEGLSDAALPPTVPTSRSPSRSSTYTVRKSPAFTGPMSSRARSRSRRSSLSANGTRAGSTRKKLSSESWVRRTLDADDGSSFTSRGRTPRKSLRRIGSQEMLRSDDFGFSPNRASPAVSLAEQIIARTPPAPSSRPRGRLYLHDATINEDQALAESPESPESPSPIQFSSTRSPGRTPDIENWNSREESAHASELPQPQTEERLQSELEKPVAVNATPPLKTPSPIADSIPTRTSSLRQPSNGPAAVKKKHRRTKRHTVAPSKSENMKPAYKRSKSIPDSSWADLGEDDETVRRIRQLREQRKSRLQESTSVSSPIGEEADEISIPVYELAAPQTEEVKPTTRTQPEAGGDASTPIKGKQLLKVEDEGGHFQVSNGSRRAGVRPVSVSPDAKRQSNLSLEVKRALSEQYRPASSKSEDNSTNQLASLDYSYAQAVDALNNANGVERKAGSSRSKPNRELSERSSLPVSDLSSPTSIHQTKPALPKTKQSKKPKSVQDRWTNVHHPDLPQDFERRKSRRKSMSDARLAQAIEEEGGMSRRDSIGNAVNEYLDSPRLTKFVKNPTTGRKIAFSEVGDPQGGAVFVCVGMGLTRFVTAFFDELAVMLRLRLITLDRPGVGASEPLPPTDKSGPLKWPEDVLAVCQHLGIIKFSILAHSAGAIYALATALILPHLVQGKVHLLAPWVPPSQLEAISHPAASALPANPLPRSQRFLRVLPTPFLKAANSSFMTATSASLKPATKRNSRTNTAKTTPRKGAETDDSPKRRVSHDRRDHNRRESMMLMDQFMPGTNPMENFSIPSRAGEEKEGQARVNRGSLILSATASPADPNFAYAINGLNAAEHAEKERQTEYTSRLTQRTWDLATRDSNPATDLLVCLERNRDVGFRYTDVGREVVITHGSEDKRVPIANVKWLAEQMNRRALGLDLSARESRESWADPSAKGGCEVRVLEGEGHGLMASPAIMSDVLTEIAGYWMGQDKGRL</sequence>
<comment type="caution">
    <text evidence="3">The sequence shown here is derived from an EMBL/GenBank/DDBJ whole genome shotgun (WGS) entry which is preliminary data.</text>
</comment>
<feature type="compositionally biased region" description="Basic residues" evidence="1">
    <location>
        <begin position="27"/>
        <end position="40"/>
    </location>
</feature>
<evidence type="ECO:0000313" key="4">
    <source>
        <dbReference type="Proteomes" id="UP001296104"/>
    </source>
</evidence>
<feature type="region of interest" description="Disordered" evidence="1">
    <location>
        <begin position="553"/>
        <end position="633"/>
    </location>
</feature>
<accession>A0AAI8Z046</accession>
<dbReference type="InterPro" id="IPR029058">
    <property type="entry name" value="AB_hydrolase_fold"/>
</dbReference>
<feature type="compositionally biased region" description="Basic residues" evidence="1">
    <location>
        <begin position="358"/>
        <end position="369"/>
    </location>
</feature>
<dbReference type="InterPro" id="IPR000073">
    <property type="entry name" value="AB_hydrolase_1"/>
</dbReference>
<feature type="compositionally biased region" description="Low complexity" evidence="1">
    <location>
        <begin position="266"/>
        <end position="276"/>
    </location>
</feature>
<evidence type="ECO:0000256" key="1">
    <source>
        <dbReference type="SAM" id="MobiDB-lite"/>
    </source>
</evidence>
<feature type="domain" description="AB hydrolase-1" evidence="2">
    <location>
        <begin position="716"/>
        <end position="853"/>
    </location>
</feature>
<feature type="region of interest" description="Disordered" evidence="1">
    <location>
        <begin position="1"/>
        <end position="89"/>
    </location>
</feature>
<evidence type="ECO:0000313" key="3">
    <source>
        <dbReference type="EMBL" id="CAK4028549.1"/>
    </source>
</evidence>
<name>A0AAI8Z046_9PEZI</name>